<sequence>MRLPFIKMHVCGNNFIFVDELGRDPMPDALISDLAKKLTDPYTGVGADGLIRLGGVNPSDSSGISFRLLKPDGSESLSCGNGLLCAGRYLADRYGVKQTVFQTQIPTGRPVAVVSGETGGKRWIRVPAPSSIPDFLFRLERHEDIVTPEGRLVFNLQSRRKDPLFMENSEDELSFVASPVFAGEPHLVVRDSGIVPKERAGCLFPEMDGAVELRRDWGNLLLCRMGGQISAQYPGLFPKGINLMVARSSGGGEIIFFRSFKSGNLRETMACGTGALACAAVLGKGDAIRVVPEMARRHMGALGYTIIPGKNEWYIYGDPELIWEGIWTGCSSFTGEV</sequence>
<evidence type="ECO:0000313" key="4">
    <source>
        <dbReference type="Proteomes" id="UP000318307"/>
    </source>
</evidence>
<dbReference type="Proteomes" id="UP000318307">
    <property type="component" value="Unassembled WGS sequence"/>
</dbReference>
<comment type="similarity">
    <text evidence="1">Belongs to the diaminopimelate epimerase family.</text>
</comment>
<evidence type="ECO:0000256" key="2">
    <source>
        <dbReference type="ARBA" id="ARBA00023235"/>
    </source>
</evidence>
<dbReference type="InterPro" id="IPR001653">
    <property type="entry name" value="DAP_epimerase_DapF"/>
</dbReference>
<comment type="caution">
    <text evidence="3">The sequence shown here is derived from an EMBL/GenBank/DDBJ whole genome shotgun (WGS) entry which is preliminary data.</text>
</comment>
<protein>
    <submittedName>
        <fullName evidence="3">Diaminopimelate epimerase</fullName>
    </submittedName>
</protein>
<dbReference type="PANTHER" id="PTHR31689:SF0">
    <property type="entry name" value="DIAMINOPIMELATE EPIMERASE"/>
    <property type="match status" value="1"/>
</dbReference>
<dbReference type="SUPFAM" id="SSF54506">
    <property type="entry name" value="Diaminopimelate epimerase-like"/>
    <property type="match status" value="2"/>
</dbReference>
<dbReference type="OrthoDB" id="9805408at2"/>
<dbReference type="PANTHER" id="PTHR31689">
    <property type="entry name" value="DIAMINOPIMELATE EPIMERASE, CHLOROPLASTIC"/>
    <property type="match status" value="1"/>
</dbReference>
<dbReference type="EMBL" id="VLLC01000019">
    <property type="protein sequence ID" value="TWI68915.1"/>
    <property type="molecule type" value="Genomic_DNA"/>
</dbReference>
<keyword evidence="2" id="KW-0413">Isomerase</keyword>
<dbReference type="GO" id="GO:0005829">
    <property type="term" value="C:cytosol"/>
    <property type="evidence" value="ECO:0007669"/>
    <property type="project" value="TreeGrafter"/>
</dbReference>
<keyword evidence="4" id="KW-1185">Reference proteome</keyword>
<dbReference type="GO" id="GO:0008837">
    <property type="term" value="F:diaminopimelate epimerase activity"/>
    <property type="evidence" value="ECO:0007669"/>
    <property type="project" value="InterPro"/>
</dbReference>
<dbReference type="RefSeq" id="WP_144685498.1">
    <property type="nucleotide sequence ID" value="NZ_VLLC01000019.1"/>
</dbReference>
<evidence type="ECO:0000256" key="1">
    <source>
        <dbReference type="ARBA" id="ARBA00010219"/>
    </source>
</evidence>
<name>A0A562RIL3_9BACT</name>
<gene>
    <name evidence="3" type="ORF">LZ24_02389</name>
</gene>
<dbReference type="GO" id="GO:0009089">
    <property type="term" value="P:lysine biosynthetic process via diaminopimelate"/>
    <property type="evidence" value="ECO:0007669"/>
    <property type="project" value="InterPro"/>
</dbReference>
<dbReference type="Gene3D" id="3.10.310.10">
    <property type="entry name" value="Diaminopimelate Epimerase, Chain A, domain 1"/>
    <property type="match status" value="2"/>
</dbReference>
<dbReference type="AlphaFoldDB" id="A0A562RIL3"/>
<evidence type="ECO:0000313" key="3">
    <source>
        <dbReference type="EMBL" id="TWI68915.1"/>
    </source>
</evidence>
<accession>A0A562RIL3</accession>
<reference evidence="3 4" key="1">
    <citation type="submission" date="2019-07" db="EMBL/GenBank/DDBJ databases">
        <title>Genome sequencing of 100 strains of the haloalkaliphilic chemolithoautotrophic sulfur-oxidizing bacterium Thioalkalivibrio.</title>
        <authorList>
            <person name="Muyzer G."/>
        </authorList>
    </citation>
    <scope>NUCLEOTIDE SEQUENCE [LARGE SCALE GENOMIC DNA]</scope>
    <source>
        <strain evidence="3 4">ASO4-4</strain>
    </source>
</reference>
<proteinExistence type="inferred from homology"/>
<organism evidence="3 4">
    <name type="scientific">Desulfobotulus alkaliphilus</name>
    <dbReference type="NCBI Taxonomy" id="622671"/>
    <lineage>
        <taxon>Bacteria</taxon>
        <taxon>Pseudomonadati</taxon>
        <taxon>Thermodesulfobacteriota</taxon>
        <taxon>Desulfobacteria</taxon>
        <taxon>Desulfobacterales</taxon>
        <taxon>Desulfobacteraceae</taxon>
        <taxon>Desulfobotulus</taxon>
    </lineage>
</organism>
<dbReference type="Pfam" id="PF01678">
    <property type="entry name" value="DAP_epimerase"/>
    <property type="match status" value="1"/>
</dbReference>